<organism evidence="1">
    <name type="scientific">Aeromonas hydrophila</name>
    <dbReference type="NCBI Taxonomy" id="644"/>
    <lineage>
        <taxon>Bacteria</taxon>
        <taxon>Pseudomonadati</taxon>
        <taxon>Pseudomonadota</taxon>
        <taxon>Gammaproteobacteria</taxon>
        <taxon>Aeromonadales</taxon>
        <taxon>Aeromonadaceae</taxon>
        <taxon>Aeromonas</taxon>
    </lineage>
</organism>
<sequence length="26" mass="2961">MRAFCYALCLVIKVICRGFSIELLTP</sequence>
<accession>A0A926IZ26</accession>
<protein>
    <submittedName>
        <fullName evidence="1">DUF3265 domain-containing protein</fullName>
    </submittedName>
</protein>
<comment type="caution">
    <text evidence="1">The sequence shown here is derived from an EMBL/GenBank/DDBJ whole genome shotgun (WGS) entry which is preliminary data.</text>
</comment>
<dbReference type="EMBL" id="JACLAN010000007">
    <property type="protein sequence ID" value="MBC8674106.1"/>
    <property type="molecule type" value="Genomic_DNA"/>
</dbReference>
<gene>
    <name evidence="1" type="ORF">H2136_14560</name>
</gene>
<proteinExistence type="predicted"/>
<reference evidence="1" key="1">
    <citation type="submission" date="2020-07" db="EMBL/GenBank/DDBJ databases">
        <title>Carbapenem Resistant Aeromonas hydrophila Carrying blacphA7 Isolated from Two Solid Organ Transplant Patients.</title>
        <authorList>
            <person name="Hilt E."/>
            <person name="Fitzwater S.P."/>
            <person name="Ward K."/>
            <person name="De St Maurice A."/>
            <person name="Chandrasekaran S."/>
            <person name="Garner O.B."/>
            <person name="Yang S."/>
        </authorList>
    </citation>
    <scope>NUCLEOTIDE SEQUENCE</scope>
    <source>
        <strain evidence="1">B-1</strain>
    </source>
</reference>
<name>A0A926IZ26_AERHY</name>
<evidence type="ECO:0000313" key="1">
    <source>
        <dbReference type="EMBL" id="MBC8674106.1"/>
    </source>
</evidence>
<dbReference type="AlphaFoldDB" id="A0A926IZ26"/>